<name>A0A5B8UWQ6_9SPHI</name>
<feature type="transmembrane region" description="Helical" evidence="1">
    <location>
        <begin position="197"/>
        <end position="215"/>
    </location>
</feature>
<evidence type="ECO:0000313" key="2">
    <source>
        <dbReference type="EMBL" id="QEC63369.1"/>
    </source>
</evidence>
<dbReference type="Pfam" id="PF06197">
    <property type="entry name" value="DUF998"/>
    <property type="match status" value="1"/>
</dbReference>
<sequence length="216" mass="24153">MAIQPNVKLPAMPYRAEEERPPFNTFLLCCAIIGSALFGLINFSFSAFHPDYIIVRQPIGDLELLPNGWIQSVDFIIFGFFMWAFAAGLRRELGEGGSSKMLPLMHELTALGLIIAGVFVHNPMHSIASVVIFTSMIVSFFLFAQRFKGDTRWKGWSTFSFITGIIVAVLIIMFGYSINNHGAYAGLLERMAMFARAIWLIIFTIRVAAGVRFSAR</sequence>
<accession>A0A5B8UWQ6</accession>
<proteinExistence type="predicted"/>
<feature type="transmembrane region" description="Helical" evidence="1">
    <location>
        <begin position="101"/>
        <end position="120"/>
    </location>
</feature>
<keyword evidence="1" id="KW-0472">Membrane</keyword>
<dbReference type="RefSeq" id="WP_147031945.1">
    <property type="nucleotide sequence ID" value="NZ_CP042436.1"/>
</dbReference>
<dbReference type="Proteomes" id="UP000321479">
    <property type="component" value="Chromosome"/>
</dbReference>
<dbReference type="EMBL" id="CP042436">
    <property type="protein sequence ID" value="QEC63369.1"/>
    <property type="molecule type" value="Genomic_DNA"/>
</dbReference>
<feature type="transmembrane region" description="Helical" evidence="1">
    <location>
        <begin position="126"/>
        <end position="144"/>
    </location>
</feature>
<organism evidence="2 3">
    <name type="scientific">Mucilaginibacter ginsenosidivorans</name>
    <dbReference type="NCBI Taxonomy" id="398053"/>
    <lineage>
        <taxon>Bacteria</taxon>
        <taxon>Pseudomonadati</taxon>
        <taxon>Bacteroidota</taxon>
        <taxon>Sphingobacteriia</taxon>
        <taxon>Sphingobacteriales</taxon>
        <taxon>Sphingobacteriaceae</taxon>
        <taxon>Mucilaginibacter</taxon>
    </lineage>
</organism>
<dbReference type="InterPro" id="IPR009339">
    <property type="entry name" value="DUF998"/>
</dbReference>
<reference evidence="2 3" key="1">
    <citation type="journal article" date="2017" name="Curr. Microbiol.">
        <title>Mucilaginibacter ginsenosidivorans sp. nov., Isolated from Soil of Ginseng Field.</title>
        <authorList>
            <person name="Kim M.M."/>
            <person name="Siddiqi M.Z."/>
            <person name="Im W.T."/>
        </authorList>
    </citation>
    <scope>NUCLEOTIDE SEQUENCE [LARGE SCALE GENOMIC DNA]</scope>
    <source>
        <strain evidence="2 3">Gsoil 3017</strain>
    </source>
</reference>
<dbReference type="KEGG" id="mgin:FRZ54_12550"/>
<feature type="transmembrane region" description="Helical" evidence="1">
    <location>
        <begin position="25"/>
        <end position="48"/>
    </location>
</feature>
<evidence type="ECO:0000313" key="3">
    <source>
        <dbReference type="Proteomes" id="UP000321479"/>
    </source>
</evidence>
<keyword evidence="3" id="KW-1185">Reference proteome</keyword>
<protein>
    <submittedName>
        <fullName evidence="2">DUF998 domain-containing protein</fullName>
    </submittedName>
</protein>
<keyword evidence="1" id="KW-0812">Transmembrane</keyword>
<feature type="transmembrane region" description="Helical" evidence="1">
    <location>
        <begin position="156"/>
        <end position="177"/>
    </location>
</feature>
<dbReference type="AlphaFoldDB" id="A0A5B8UWQ6"/>
<gene>
    <name evidence="2" type="ORF">FRZ54_12550</name>
</gene>
<feature type="transmembrane region" description="Helical" evidence="1">
    <location>
        <begin position="68"/>
        <end position="89"/>
    </location>
</feature>
<keyword evidence="1" id="KW-1133">Transmembrane helix</keyword>
<dbReference type="OrthoDB" id="162515at2"/>
<evidence type="ECO:0000256" key="1">
    <source>
        <dbReference type="SAM" id="Phobius"/>
    </source>
</evidence>